<dbReference type="InterPro" id="IPR029045">
    <property type="entry name" value="ClpP/crotonase-like_dom_sf"/>
</dbReference>
<dbReference type="Gene3D" id="2.30.42.10">
    <property type="match status" value="1"/>
</dbReference>
<dbReference type="Proteomes" id="UP001325680">
    <property type="component" value="Chromosome"/>
</dbReference>
<dbReference type="RefSeq" id="WP_114789498.1">
    <property type="nucleotide sequence ID" value="NZ_CP139960.1"/>
</dbReference>
<dbReference type="SUPFAM" id="SSF52096">
    <property type="entry name" value="ClpP/crotonase"/>
    <property type="match status" value="1"/>
</dbReference>
<feature type="chain" id="PRO_5045781028" evidence="1">
    <location>
        <begin position="23"/>
        <end position="483"/>
    </location>
</feature>
<dbReference type="PANTHER" id="PTHR32060">
    <property type="entry name" value="TAIL-SPECIFIC PROTEASE"/>
    <property type="match status" value="1"/>
</dbReference>
<evidence type="ECO:0000256" key="1">
    <source>
        <dbReference type="SAM" id="SignalP"/>
    </source>
</evidence>
<proteinExistence type="predicted"/>
<dbReference type="InterPro" id="IPR036034">
    <property type="entry name" value="PDZ_sf"/>
</dbReference>
<keyword evidence="4" id="KW-1185">Reference proteome</keyword>
<dbReference type="Gene3D" id="3.30.750.170">
    <property type="match status" value="1"/>
</dbReference>
<dbReference type="EMBL" id="CP139960">
    <property type="protein sequence ID" value="WQD40111.1"/>
    <property type="molecule type" value="Genomic_DNA"/>
</dbReference>
<protein>
    <submittedName>
        <fullName evidence="3">S41 family peptidase</fullName>
    </submittedName>
</protein>
<gene>
    <name evidence="3" type="ORF">U0035_08130</name>
</gene>
<evidence type="ECO:0000259" key="2">
    <source>
        <dbReference type="SMART" id="SM00245"/>
    </source>
</evidence>
<keyword evidence="1" id="KW-0732">Signal</keyword>
<dbReference type="PROSITE" id="PS51257">
    <property type="entry name" value="PROKAR_LIPOPROTEIN"/>
    <property type="match status" value="1"/>
</dbReference>
<dbReference type="InterPro" id="IPR005151">
    <property type="entry name" value="Tail-specific_protease"/>
</dbReference>
<dbReference type="Gene3D" id="3.90.226.10">
    <property type="entry name" value="2-enoyl-CoA Hydratase, Chain A, domain 1"/>
    <property type="match status" value="1"/>
</dbReference>
<dbReference type="Pfam" id="PF03572">
    <property type="entry name" value="Peptidase_S41"/>
    <property type="match status" value="1"/>
</dbReference>
<feature type="domain" description="Tail specific protease" evidence="2">
    <location>
        <begin position="192"/>
        <end position="415"/>
    </location>
</feature>
<dbReference type="SMART" id="SM00245">
    <property type="entry name" value="TSPc"/>
    <property type="match status" value="1"/>
</dbReference>
<dbReference type="PANTHER" id="PTHR32060:SF30">
    <property type="entry name" value="CARBOXY-TERMINAL PROCESSING PROTEASE CTPA"/>
    <property type="match status" value="1"/>
</dbReference>
<evidence type="ECO:0000313" key="4">
    <source>
        <dbReference type="Proteomes" id="UP001325680"/>
    </source>
</evidence>
<sequence>MKKTFPILALLLVILTACPKKKDQMADNATTPQLVADSAYLYTKEVYFWNTLPGIGTYESFNPRKFANSDLVKTADDLIKSIRALQPADQFSNAISSEQSDQIITGDGTSWGFWVKSGLVALPANDANNTRWFIPYVYAGSDAGSKGVRRGWILNKLNGSEIRGDQASVDKLNALFFGTATSANVEFIKPDGTTQSISLSKTRFTENPVLYSTIYTNGSKKIGYIVFNTFLGTQAALNDLLAVFDNFIGQGVNELIIDLRENLGGSTVMQDRFANILVPASKTGQTMYRYEFNQQLQQGNFPLVKKKLRIPNNDYFSVSTNTETFAKIRTLALSRVFFIVTENTASSSELLINNLKPVMDVKLIGEKNTHGKPVGYFPIELFDKVALYPVSFKTVNSVGAEVPYEGFAPDKIVVDGINKDWGDVTEPCLANALNYINTGNFLATSPATSLKTTTSRSVVSGKLDQLNERRTKNVGIYYEHKNR</sequence>
<dbReference type="CDD" id="cd07561">
    <property type="entry name" value="Peptidase_S41_CPP_like"/>
    <property type="match status" value="1"/>
</dbReference>
<feature type="signal peptide" evidence="1">
    <location>
        <begin position="1"/>
        <end position="22"/>
    </location>
</feature>
<evidence type="ECO:0000313" key="3">
    <source>
        <dbReference type="EMBL" id="WQD40111.1"/>
    </source>
</evidence>
<accession>A0ABZ0WAD4</accession>
<organism evidence="3 4">
    <name type="scientific">Niabella yanshanensis</name>
    <dbReference type="NCBI Taxonomy" id="577386"/>
    <lineage>
        <taxon>Bacteria</taxon>
        <taxon>Pseudomonadati</taxon>
        <taxon>Bacteroidota</taxon>
        <taxon>Chitinophagia</taxon>
        <taxon>Chitinophagales</taxon>
        <taxon>Chitinophagaceae</taxon>
        <taxon>Niabella</taxon>
    </lineage>
</organism>
<name>A0ABZ0WAD4_9BACT</name>
<reference evidence="3 4" key="1">
    <citation type="submission" date="2023-12" db="EMBL/GenBank/DDBJ databases">
        <title>Genome sequencing and assembly of bacterial species from a model synthetic community.</title>
        <authorList>
            <person name="Hogle S.L."/>
        </authorList>
    </citation>
    <scope>NUCLEOTIDE SEQUENCE [LARGE SCALE GENOMIC DNA]</scope>
    <source>
        <strain evidence="3 4">HAMBI_3031</strain>
    </source>
</reference>